<evidence type="ECO:0000313" key="7">
    <source>
        <dbReference type="Proteomes" id="UP000283530"/>
    </source>
</evidence>
<dbReference type="PANTHER" id="PTHR31707">
    <property type="entry name" value="PECTINESTERASE"/>
    <property type="match status" value="1"/>
</dbReference>
<comment type="pathway">
    <text evidence="1 4">Glycan metabolism; pectin degradation; 2-dehydro-3-deoxy-D-gluconate from pectin: step 1/5.</text>
</comment>
<comment type="subcellular location">
    <subcellularLocation>
        <location evidence="4">Secreted</location>
        <location evidence="4">Cell wall</location>
    </subcellularLocation>
</comment>
<dbReference type="PROSITE" id="PS00800">
    <property type="entry name" value="PECTINESTERASE_1"/>
    <property type="match status" value="1"/>
</dbReference>
<reference evidence="6 7" key="1">
    <citation type="journal article" date="2019" name="Nat. Plants">
        <title>Stout camphor tree genome fills gaps in understanding of flowering plant genome evolution.</title>
        <authorList>
            <person name="Chaw S.M."/>
            <person name="Liu Y.C."/>
            <person name="Wu Y.W."/>
            <person name="Wang H.Y."/>
            <person name="Lin C.I."/>
            <person name="Wu C.S."/>
            <person name="Ke H.M."/>
            <person name="Chang L.Y."/>
            <person name="Hsu C.Y."/>
            <person name="Yang H.T."/>
            <person name="Sudianto E."/>
            <person name="Hsu M.H."/>
            <person name="Wu K.P."/>
            <person name="Wang L.N."/>
            <person name="Leebens-Mack J.H."/>
            <person name="Tsai I.J."/>
        </authorList>
    </citation>
    <scope>NUCLEOTIDE SEQUENCE [LARGE SCALE GENOMIC DNA]</scope>
    <source>
        <strain evidence="7">cv. Chaw 1501</strain>
        <tissue evidence="6">Young leaves</tissue>
    </source>
</reference>
<dbReference type="Gene3D" id="2.160.20.10">
    <property type="entry name" value="Single-stranded right-handed beta-helix, Pectin lyase-like"/>
    <property type="match status" value="1"/>
</dbReference>
<dbReference type="EC" id="3.1.1.11" evidence="4"/>
<keyword evidence="4" id="KW-0134">Cell wall</keyword>
<dbReference type="InterPro" id="IPR018040">
    <property type="entry name" value="Pectinesterase_Tyr_AS"/>
</dbReference>
<sequence>MTATDRYPRPIPISYRFFGPADTATETEILNHDEKYKDGFPSWLSGGDWKLLQAASPIPQADLVVVQDGSGDFQTNNEAVDAALKQERTGSVRFVIYVKAGTYRENVVIGKKLTNLMFVGDGVENTIVTGNKSKGGGISTFHTSTFGKRAIKMFHILF</sequence>
<dbReference type="STRING" id="337451.A0A3S3N3B5"/>
<dbReference type="OrthoDB" id="1936831at2759"/>
<dbReference type="EMBL" id="QPKB01000006">
    <property type="protein sequence ID" value="RWR87506.1"/>
    <property type="molecule type" value="Genomic_DNA"/>
</dbReference>
<protein>
    <recommendedName>
        <fullName evidence="4">Pectinesterase</fullName>
        <ecNumber evidence="4">3.1.1.11</ecNumber>
    </recommendedName>
</protein>
<name>A0A3S3N3B5_9MAGN</name>
<dbReference type="Pfam" id="PF01095">
    <property type="entry name" value="Pectinesterase"/>
    <property type="match status" value="1"/>
</dbReference>
<dbReference type="UniPathway" id="UPA00545">
    <property type="reaction ID" value="UER00823"/>
</dbReference>
<evidence type="ECO:0000256" key="4">
    <source>
        <dbReference type="RuleBase" id="RU000589"/>
    </source>
</evidence>
<evidence type="ECO:0000313" key="6">
    <source>
        <dbReference type="EMBL" id="RWR87506.1"/>
    </source>
</evidence>
<dbReference type="AlphaFoldDB" id="A0A3S3N3B5"/>
<dbReference type="SUPFAM" id="SSF51126">
    <property type="entry name" value="Pectin lyase-like"/>
    <property type="match status" value="1"/>
</dbReference>
<dbReference type="GO" id="GO:0042545">
    <property type="term" value="P:cell wall modification"/>
    <property type="evidence" value="ECO:0007669"/>
    <property type="project" value="UniProtKB-UniRule"/>
</dbReference>
<keyword evidence="2 4" id="KW-0378">Hydrolase</keyword>
<proteinExistence type="predicted"/>
<evidence type="ECO:0000259" key="5">
    <source>
        <dbReference type="Pfam" id="PF01095"/>
    </source>
</evidence>
<accession>A0A3S3N3B5</accession>
<dbReference type="Proteomes" id="UP000283530">
    <property type="component" value="Unassembled WGS sequence"/>
</dbReference>
<dbReference type="GO" id="GO:0030599">
    <property type="term" value="F:pectinesterase activity"/>
    <property type="evidence" value="ECO:0007669"/>
    <property type="project" value="UniProtKB-UniRule"/>
</dbReference>
<keyword evidence="7" id="KW-1185">Reference proteome</keyword>
<evidence type="ECO:0000256" key="1">
    <source>
        <dbReference type="ARBA" id="ARBA00005184"/>
    </source>
</evidence>
<comment type="function">
    <text evidence="4">Acts in the modification of cell walls via demethylesterification of cell wall pectin.</text>
</comment>
<feature type="domain" description="Pectinesterase catalytic" evidence="5">
    <location>
        <begin position="62"/>
        <end position="150"/>
    </location>
</feature>
<dbReference type="InterPro" id="IPR012334">
    <property type="entry name" value="Pectin_lyas_fold"/>
</dbReference>
<gene>
    <name evidence="6" type="ORF">CKAN_01645100</name>
</gene>
<dbReference type="InterPro" id="IPR000070">
    <property type="entry name" value="Pectinesterase_cat"/>
</dbReference>
<keyword evidence="3 4" id="KW-0063">Aspartyl esterase</keyword>
<keyword evidence="4" id="KW-0961">Cell wall biogenesis/degradation</keyword>
<dbReference type="GO" id="GO:0045490">
    <property type="term" value="P:pectin catabolic process"/>
    <property type="evidence" value="ECO:0007669"/>
    <property type="project" value="UniProtKB-UniRule"/>
</dbReference>
<evidence type="ECO:0000256" key="2">
    <source>
        <dbReference type="ARBA" id="ARBA00022801"/>
    </source>
</evidence>
<evidence type="ECO:0000256" key="3">
    <source>
        <dbReference type="ARBA" id="ARBA00023085"/>
    </source>
</evidence>
<keyword evidence="4" id="KW-0964">Secreted</keyword>
<comment type="caution">
    <text evidence="6">The sequence shown here is derived from an EMBL/GenBank/DDBJ whole genome shotgun (WGS) entry which is preliminary data.</text>
</comment>
<organism evidence="6 7">
    <name type="scientific">Cinnamomum micranthum f. kanehirae</name>
    <dbReference type="NCBI Taxonomy" id="337451"/>
    <lineage>
        <taxon>Eukaryota</taxon>
        <taxon>Viridiplantae</taxon>
        <taxon>Streptophyta</taxon>
        <taxon>Embryophyta</taxon>
        <taxon>Tracheophyta</taxon>
        <taxon>Spermatophyta</taxon>
        <taxon>Magnoliopsida</taxon>
        <taxon>Magnoliidae</taxon>
        <taxon>Laurales</taxon>
        <taxon>Lauraceae</taxon>
        <taxon>Cinnamomum</taxon>
    </lineage>
</organism>
<comment type="catalytic activity">
    <reaction evidence="4">
        <text>[(1-&gt;4)-alpha-D-galacturonosyl methyl ester](n) + n H2O = [(1-&gt;4)-alpha-D-galacturonosyl](n) + n methanol + n H(+)</text>
        <dbReference type="Rhea" id="RHEA:22380"/>
        <dbReference type="Rhea" id="RHEA-COMP:14570"/>
        <dbReference type="Rhea" id="RHEA-COMP:14573"/>
        <dbReference type="ChEBI" id="CHEBI:15377"/>
        <dbReference type="ChEBI" id="CHEBI:15378"/>
        <dbReference type="ChEBI" id="CHEBI:17790"/>
        <dbReference type="ChEBI" id="CHEBI:140522"/>
        <dbReference type="ChEBI" id="CHEBI:140523"/>
        <dbReference type="EC" id="3.1.1.11"/>
    </reaction>
</comment>
<dbReference type="InterPro" id="IPR011050">
    <property type="entry name" value="Pectin_lyase_fold/virulence"/>
</dbReference>